<name>A0A8B3F1P8_PECPM</name>
<reference evidence="1 2" key="1">
    <citation type="journal article" date="2018" name="BMC Genomics">
        <title>High genomic variability in the plant pathogenic bacterium Pectobacterium parmentieri deciphered from de novo assembled complete genomes.</title>
        <authorList>
            <person name="Zoledowska S."/>
            <person name="Motyka-Pomagruk A."/>
            <person name="Sledz W."/>
            <person name="Mengoni A."/>
            <person name="Lojkowska E."/>
        </authorList>
    </citation>
    <scope>NUCLEOTIDE SEQUENCE [LARGE SCALE GENOMIC DNA]</scope>
    <source>
        <strain evidence="1 2">IFB5626</strain>
    </source>
</reference>
<proteinExistence type="predicted"/>
<gene>
    <name evidence="1" type="ORF">C5E00_23270</name>
</gene>
<dbReference type="OrthoDB" id="6624543at2"/>
<evidence type="ECO:0000313" key="1">
    <source>
        <dbReference type="EMBL" id="RKO74289.1"/>
    </source>
</evidence>
<sequence length="124" mass="14721">MTDHFTIADNLIFRDEKTGEVVIFNYFTWVEVIKGVIFKYTEKSKEDIDFLVASHSLVKNANSNYISVVLCSHEVEYHWAMLIVYGELYWNHGVTQNEPDGYWDWETDYRKFNDLAEDSFVFID</sequence>
<evidence type="ECO:0000313" key="2">
    <source>
        <dbReference type="Proteomes" id="UP000269665"/>
    </source>
</evidence>
<dbReference type="EMBL" id="PSZG01000002">
    <property type="protein sequence ID" value="RKO74289.1"/>
    <property type="molecule type" value="Genomic_DNA"/>
</dbReference>
<dbReference type="Proteomes" id="UP000269665">
    <property type="component" value="Unassembled WGS sequence"/>
</dbReference>
<dbReference type="AlphaFoldDB" id="A0A8B3F1P8"/>
<dbReference type="GeneID" id="45850468"/>
<accession>A0A8B3F1P8</accession>
<dbReference type="RefSeq" id="WP_012822811.1">
    <property type="nucleotide sequence ID" value="NZ_BSWE01000010.1"/>
</dbReference>
<comment type="caution">
    <text evidence="1">The sequence shown here is derived from an EMBL/GenBank/DDBJ whole genome shotgun (WGS) entry which is preliminary data.</text>
</comment>
<protein>
    <submittedName>
        <fullName evidence="1">Uncharacterized protein</fullName>
    </submittedName>
</protein>
<dbReference type="KEGG" id="ppar:A8F97_13440"/>
<dbReference type="OMA" id="SHEVEYH"/>
<organism evidence="1 2">
    <name type="scientific">Pectobacterium parmentieri</name>
    <dbReference type="NCBI Taxonomy" id="1905730"/>
    <lineage>
        <taxon>Bacteria</taxon>
        <taxon>Pseudomonadati</taxon>
        <taxon>Pseudomonadota</taxon>
        <taxon>Gammaproteobacteria</taxon>
        <taxon>Enterobacterales</taxon>
        <taxon>Pectobacteriaceae</taxon>
        <taxon>Pectobacterium</taxon>
    </lineage>
</organism>